<sequence length="148" mass="15584">TEFTDIVAISQMTPGPIAINSATYVGYTVGMQAGDNTLLGILGSAIATLAVCLPSLTVMLLLTRFFLRLKGNAILAGAMAGMKPVVIGMIASAALLLMFPASHEGESFIDGWSWAIFGVCVLASWRKVNPILLIVLSAIAGILIYHIF</sequence>
<evidence type="ECO:0000256" key="3">
    <source>
        <dbReference type="ARBA" id="ARBA00022475"/>
    </source>
</evidence>
<dbReference type="Pfam" id="PF02417">
    <property type="entry name" value="Chromate_transp"/>
    <property type="match status" value="1"/>
</dbReference>
<evidence type="ECO:0000256" key="2">
    <source>
        <dbReference type="ARBA" id="ARBA00005262"/>
    </source>
</evidence>
<dbReference type="InterPro" id="IPR003370">
    <property type="entry name" value="Chromate_transpt"/>
</dbReference>
<dbReference type="AlphaFoldDB" id="K1TJH3"/>
<comment type="similarity">
    <text evidence="2">Belongs to the chromate ion transporter (CHR) (TC 2.A.51) family.</text>
</comment>
<dbReference type="EMBL" id="AJWY01009085">
    <property type="protein sequence ID" value="EKC59381.1"/>
    <property type="molecule type" value="Genomic_DNA"/>
</dbReference>
<name>K1TJH3_9ZZZZ</name>
<dbReference type="PANTHER" id="PTHR43663:SF1">
    <property type="entry name" value="CHROMATE TRANSPORTER"/>
    <property type="match status" value="1"/>
</dbReference>
<keyword evidence="4 7" id="KW-0812">Transmembrane</keyword>
<evidence type="ECO:0000313" key="8">
    <source>
        <dbReference type="EMBL" id="EKC59381.1"/>
    </source>
</evidence>
<comment type="subcellular location">
    <subcellularLocation>
        <location evidence="1">Cell membrane</location>
        <topology evidence="1">Multi-pass membrane protein</topology>
    </subcellularLocation>
</comment>
<keyword evidence="6 7" id="KW-0472">Membrane</keyword>
<organism evidence="8">
    <name type="scientific">human gut metagenome</name>
    <dbReference type="NCBI Taxonomy" id="408170"/>
    <lineage>
        <taxon>unclassified sequences</taxon>
        <taxon>metagenomes</taxon>
        <taxon>organismal metagenomes</taxon>
    </lineage>
</organism>
<keyword evidence="3" id="KW-1003">Cell membrane</keyword>
<feature type="transmembrane region" description="Helical" evidence="7">
    <location>
        <begin position="38"/>
        <end position="62"/>
    </location>
</feature>
<dbReference type="PANTHER" id="PTHR43663">
    <property type="entry name" value="CHROMATE TRANSPORT PROTEIN-RELATED"/>
    <property type="match status" value="1"/>
</dbReference>
<evidence type="ECO:0000256" key="6">
    <source>
        <dbReference type="ARBA" id="ARBA00023136"/>
    </source>
</evidence>
<dbReference type="InterPro" id="IPR052518">
    <property type="entry name" value="CHR_Transporter"/>
</dbReference>
<dbReference type="GO" id="GO:0005886">
    <property type="term" value="C:plasma membrane"/>
    <property type="evidence" value="ECO:0007669"/>
    <property type="project" value="UniProtKB-SubCell"/>
</dbReference>
<reference evidence="8" key="1">
    <citation type="journal article" date="2013" name="Environ. Microbiol.">
        <title>Microbiota from the distal guts of lean and obese adolescents exhibit partial functional redundancy besides clear differences in community structure.</title>
        <authorList>
            <person name="Ferrer M."/>
            <person name="Ruiz A."/>
            <person name="Lanza F."/>
            <person name="Haange S.B."/>
            <person name="Oberbach A."/>
            <person name="Till H."/>
            <person name="Bargiela R."/>
            <person name="Campoy C."/>
            <person name="Segura M.T."/>
            <person name="Richter M."/>
            <person name="von Bergen M."/>
            <person name="Seifert J."/>
            <person name="Suarez A."/>
        </authorList>
    </citation>
    <scope>NUCLEOTIDE SEQUENCE</scope>
</reference>
<comment type="caution">
    <text evidence="8">The sequence shown here is derived from an EMBL/GenBank/DDBJ whole genome shotgun (WGS) entry which is preliminary data.</text>
</comment>
<keyword evidence="5 7" id="KW-1133">Transmembrane helix</keyword>
<protein>
    <submittedName>
        <fullName evidence="8">Chromate transporter</fullName>
    </submittedName>
</protein>
<evidence type="ECO:0000256" key="1">
    <source>
        <dbReference type="ARBA" id="ARBA00004651"/>
    </source>
</evidence>
<gene>
    <name evidence="8" type="ORF">LEA_13387</name>
</gene>
<feature type="transmembrane region" description="Helical" evidence="7">
    <location>
        <begin position="131"/>
        <end position="147"/>
    </location>
</feature>
<dbReference type="GO" id="GO:0015109">
    <property type="term" value="F:chromate transmembrane transporter activity"/>
    <property type="evidence" value="ECO:0007669"/>
    <property type="project" value="InterPro"/>
</dbReference>
<feature type="transmembrane region" description="Helical" evidence="7">
    <location>
        <begin position="74"/>
        <end position="101"/>
    </location>
</feature>
<evidence type="ECO:0000256" key="5">
    <source>
        <dbReference type="ARBA" id="ARBA00022989"/>
    </source>
</evidence>
<evidence type="ECO:0000256" key="7">
    <source>
        <dbReference type="SAM" id="Phobius"/>
    </source>
</evidence>
<feature type="non-terminal residue" evidence="8">
    <location>
        <position position="1"/>
    </location>
</feature>
<feature type="transmembrane region" description="Helical" evidence="7">
    <location>
        <begin position="107"/>
        <end position="124"/>
    </location>
</feature>
<accession>K1TJH3</accession>
<evidence type="ECO:0000256" key="4">
    <source>
        <dbReference type="ARBA" id="ARBA00022692"/>
    </source>
</evidence>
<proteinExistence type="inferred from homology"/>